<keyword evidence="6 9" id="KW-1133">Transmembrane helix</keyword>
<dbReference type="PANTHER" id="PTHR11795:SF451">
    <property type="entry name" value="ABC TRANSPORTER PERMEASE PROTEIN"/>
    <property type="match status" value="1"/>
</dbReference>
<feature type="transmembrane region" description="Helical" evidence="9">
    <location>
        <begin position="6"/>
        <end position="29"/>
    </location>
</feature>
<dbReference type="InterPro" id="IPR052157">
    <property type="entry name" value="BCAA_transport_permease"/>
</dbReference>
<evidence type="ECO:0000313" key="10">
    <source>
        <dbReference type="EMBL" id="RZU32161.1"/>
    </source>
</evidence>
<evidence type="ECO:0000256" key="3">
    <source>
        <dbReference type="ARBA" id="ARBA00022475"/>
    </source>
</evidence>
<name>A0A4Q7Y7S3_9ACTN</name>
<comment type="subcellular location">
    <subcellularLocation>
        <location evidence="1">Cell membrane</location>
        <topology evidence="1">Multi-pass membrane protein</topology>
    </subcellularLocation>
</comment>
<evidence type="ECO:0000256" key="1">
    <source>
        <dbReference type="ARBA" id="ARBA00004651"/>
    </source>
</evidence>
<reference evidence="10 11" key="1">
    <citation type="submission" date="2019-02" db="EMBL/GenBank/DDBJ databases">
        <title>Sequencing the genomes of 1000 actinobacteria strains.</title>
        <authorList>
            <person name="Klenk H.-P."/>
        </authorList>
    </citation>
    <scope>NUCLEOTIDE SEQUENCE [LARGE SCALE GENOMIC DNA]</scope>
    <source>
        <strain evidence="10 11">DSM 44509</strain>
    </source>
</reference>
<evidence type="ECO:0000256" key="7">
    <source>
        <dbReference type="ARBA" id="ARBA00023136"/>
    </source>
</evidence>
<dbReference type="Pfam" id="PF02653">
    <property type="entry name" value="BPD_transp_2"/>
    <property type="match status" value="1"/>
</dbReference>
<dbReference type="RefSeq" id="WP_104529047.1">
    <property type="nucleotide sequence ID" value="NZ_POQT01000021.1"/>
</dbReference>
<dbReference type="EMBL" id="SHKV01000001">
    <property type="protein sequence ID" value="RZU32161.1"/>
    <property type="molecule type" value="Genomic_DNA"/>
</dbReference>
<keyword evidence="3" id="KW-1003">Cell membrane</keyword>
<evidence type="ECO:0000256" key="2">
    <source>
        <dbReference type="ARBA" id="ARBA00022448"/>
    </source>
</evidence>
<feature type="transmembrane region" description="Helical" evidence="9">
    <location>
        <begin position="187"/>
        <end position="206"/>
    </location>
</feature>
<proteinExistence type="inferred from homology"/>
<keyword evidence="4 9" id="KW-0812">Transmembrane</keyword>
<dbReference type="Proteomes" id="UP000292507">
    <property type="component" value="Unassembled WGS sequence"/>
</dbReference>
<evidence type="ECO:0000256" key="5">
    <source>
        <dbReference type="ARBA" id="ARBA00022970"/>
    </source>
</evidence>
<evidence type="ECO:0000256" key="4">
    <source>
        <dbReference type="ARBA" id="ARBA00022692"/>
    </source>
</evidence>
<feature type="transmembrane region" description="Helical" evidence="9">
    <location>
        <begin position="141"/>
        <end position="160"/>
    </location>
</feature>
<dbReference type="PANTHER" id="PTHR11795">
    <property type="entry name" value="BRANCHED-CHAIN AMINO ACID TRANSPORT SYSTEM PERMEASE PROTEIN LIVH"/>
    <property type="match status" value="1"/>
</dbReference>
<comment type="caution">
    <text evidence="10">The sequence shown here is derived from an EMBL/GenBank/DDBJ whole genome shotgun (WGS) entry which is preliminary data.</text>
</comment>
<evidence type="ECO:0000256" key="6">
    <source>
        <dbReference type="ARBA" id="ARBA00022989"/>
    </source>
</evidence>
<feature type="transmembrane region" description="Helical" evidence="9">
    <location>
        <begin position="260"/>
        <end position="279"/>
    </location>
</feature>
<dbReference type="InterPro" id="IPR001851">
    <property type="entry name" value="ABC_transp_permease"/>
</dbReference>
<feature type="transmembrane region" description="Helical" evidence="9">
    <location>
        <begin position="237"/>
        <end position="254"/>
    </location>
</feature>
<feature type="transmembrane region" description="Helical" evidence="9">
    <location>
        <begin position="60"/>
        <end position="78"/>
    </location>
</feature>
<dbReference type="OrthoDB" id="9807115at2"/>
<keyword evidence="2" id="KW-0813">Transport</keyword>
<keyword evidence="11" id="KW-1185">Reference proteome</keyword>
<dbReference type="GO" id="GO:0006865">
    <property type="term" value="P:amino acid transport"/>
    <property type="evidence" value="ECO:0007669"/>
    <property type="project" value="UniProtKB-KW"/>
</dbReference>
<evidence type="ECO:0000313" key="11">
    <source>
        <dbReference type="Proteomes" id="UP000292507"/>
    </source>
</evidence>
<dbReference type="CDD" id="cd06582">
    <property type="entry name" value="TM_PBP1_LivH_like"/>
    <property type="match status" value="1"/>
</dbReference>
<evidence type="ECO:0000256" key="8">
    <source>
        <dbReference type="ARBA" id="ARBA00037998"/>
    </source>
</evidence>
<dbReference type="GO" id="GO:0005886">
    <property type="term" value="C:plasma membrane"/>
    <property type="evidence" value="ECO:0007669"/>
    <property type="project" value="UniProtKB-SubCell"/>
</dbReference>
<comment type="similarity">
    <text evidence="8">Belongs to the binding-protein-dependent transport system permease family. LivHM subfamily.</text>
</comment>
<sequence>MTELWQQILSGLGTGFIYASLALAICLVFQGTGAVNFAQGVMATASAYLAWSLVSNGMDFWLALVLVLAASFVLGALIERVFIRPVEGSSPLVMLTVTVALLIGLQAVVALIWGDDPQQLGSPFGGGSVEVLGARLTAQQLGAAAVVLVTLLLAGAFFRFTTLGLRMRAAAQNPASARLLSIDVGRMLALGWGLAATVGAVAGVIFAPTLGVSPAMMDSSLLLALAAATLGGFESRVGAVVGGLVLGVAANLASRYIPGIGSDLQLVVPFAVIFLVLLLRPQGLFGRASSVRA</sequence>
<evidence type="ECO:0000256" key="9">
    <source>
        <dbReference type="SAM" id="Phobius"/>
    </source>
</evidence>
<feature type="transmembrane region" description="Helical" evidence="9">
    <location>
        <begin position="90"/>
        <end position="113"/>
    </location>
</feature>
<accession>A0A4Q7Y7S3</accession>
<dbReference type="AlphaFoldDB" id="A0A4Q7Y7S3"/>
<protein>
    <submittedName>
        <fullName evidence="10">Amino acid/amide ABC transporter membrane protein 1 (HAAT family)</fullName>
    </submittedName>
</protein>
<keyword evidence="7 9" id="KW-0472">Membrane</keyword>
<organism evidence="10 11">
    <name type="scientific">Blastococcus saxobsidens</name>
    <dbReference type="NCBI Taxonomy" id="138336"/>
    <lineage>
        <taxon>Bacteria</taxon>
        <taxon>Bacillati</taxon>
        <taxon>Actinomycetota</taxon>
        <taxon>Actinomycetes</taxon>
        <taxon>Geodermatophilales</taxon>
        <taxon>Geodermatophilaceae</taxon>
        <taxon>Blastococcus</taxon>
    </lineage>
</organism>
<dbReference type="GO" id="GO:0022857">
    <property type="term" value="F:transmembrane transporter activity"/>
    <property type="evidence" value="ECO:0007669"/>
    <property type="project" value="InterPro"/>
</dbReference>
<gene>
    <name evidence="10" type="ORF">BKA19_1851</name>
</gene>
<keyword evidence="5" id="KW-0029">Amino-acid transport</keyword>